<dbReference type="Proteomes" id="UP000281564">
    <property type="component" value="Unassembled WGS sequence"/>
</dbReference>
<dbReference type="PANTHER" id="PTHR13061:SF29">
    <property type="entry name" value="GAMMA CARBONIC ANHYDRASE-LIKE 1, MITOCHONDRIAL-RELATED"/>
    <property type="match status" value="1"/>
</dbReference>
<dbReference type="Pfam" id="PF00132">
    <property type="entry name" value="Hexapep"/>
    <property type="match status" value="1"/>
</dbReference>
<accession>A0A3A6QAN3</accession>
<dbReference type="InterPro" id="IPR050484">
    <property type="entry name" value="Transf_Hexapept/Carb_Anhydrase"/>
</dbReference>
<dbReference type="Gene3D" id="2.160.10.10">
    <property type="entry name" value="Hexapeptide repeat proteins"/>
    <property type="match status" value="1"/>
</dbReference>
<dbReference type="InterPro" id="IPR001451">
    <property type="entry name" value="Hexapep"/>
</dbReference>
<evidence type="ECO:0000313" key="2">
    <source>
        <dbReference type="EMBL" id="RJX47104.1"/>
    </source>
</evidence>
<dbReference type="SUPFAM" id="SSF51161">
    <property type="entry name" value="Trimeric LpxA-like enzymes"/>
    <property type="match status" value="1"/>
</dbReference>
<dbReference type="InterPro" id="IPR047324">
    <property type="entry name" value="LbH_gamma_CA-like"/>
</dbReference>
<comment type="caution">
    <text evidence="2">The sequence shown here is derived from an EMBL/GenBank/DDBJ whole genome shotgun (WGS) entry which is preliminary data.</text>
</comment>
<dbReference type="PANTHER" id="PTHR13061">
    <property type="entry name" value="DYNACTIN SUBUNIT P25"/>
    <property type="match status" value="1"/>
</dbReference>
<dbReference type="RefSeq" id="WP_015410045.1">
    <property type="nucleotide sequence ID" value="NZ_QMDW01000080.1"/>
</dbReference>
<organism evidence="2 3">
    <name type="scientific">Halonotius pteroides</name>
    <dbReference type="NCBI Taxonomy" id="268735"/>
    <lineage>
        <taxon>Archaea</taxon>
        <taxon>Methanobacteriati</taxon>
        <taxon>Methanobacteriota</taxon>
        <taxon>Stenosarchaea group</taxon>
        <taxon>Halobacteria</taxon>
        <taxon>Halobacteriales</taxon>
        <taxon>Haloferacaceae</taxon>
        <taxon>Halonotius</taxon>
    </lineage>
</organism>
<proteinExistence type="predicted"/>
<protein>
    <submittedName>
        <fullName evidence="2">Gamma carbonic anhydrase family protein</fullName>
    </submittedName>
</protein>
<reference evidence="2 3" key="1">
    <citation type="submission" date="2018-06" db="EMBL/GenBank/DDBJ databases">
        <title>Halonotius sp. F13-13 a new haloarchaeeon isolated from a solar saltern from Isla Cristina, Huelva, Spain.</title>
        <authorList>
            <person name="Duran-Viseras A."/>
            <person name="Sanchez-Porro C."/>
            <person name="Ventosa A."/>
        </authorList>
    </citation>
    <scope>NUCLEOTIDE SEQUENCE [LARGE SCALE GENOMIC DNA]</scope>
    <source>
        <strain evidence="2 3">CECT 7525</strain>
    </source>
</reference>
<dbReference type="OrthoDB" id="10940at2157"/>
<dbReference type="CDD" id="cd04645">
    <property type="entry name" value="LbH_gamma_CA_like"/>
    <property type="match status" value="1"/>
</dbReference>
<name>A0A3A6QAN3_9EURY</name>
<evidence type="ECO:0000256" key="1">
    <source>
        <dbReference type="SAM" id="MobiDB-lite"/>
    </source>
</evidence>
<feature type="region of interest" description="Disordered" evidence="1">
    <location>
        <begin position="156"/>
        <end position="186"/>
    </location>
</feature>
<dbReference type="InterPro" id="IPR011004">
    <property type="entry name" value="Trimer_LpxA-like_sf"/>
</dbReference>
<evidence type="ECO:0000313" key="3">
    <source>
        <dbReference type="Proteomes" id="UP000281564"/>
    </source>
</evidence>
<dbReference type="GeneID" id="14652455"/>
<gene>
    <name evidence="2" type="ORF">DP106_15165</name>
</gene>
<keyword evidence="3" id="KW-1185">Reference proteome</keyword>
<dbReference type="AlphaFoldDB" id="A0A3A6QAN3"/>
<sequence>MLRSFEGHEPDIHEDAYVDPSSVVIGDVTIGADASVWPNVTLRGDHGPITVAEGANVQDNAVLHEGAEIGPYATVGHTAIVHAAEVRSRALVGMGATVLDRSVLGERAMVGANSVVTEDTEIEADTLYAGVPVEFIKEVEDSPWASAGDRYVELSRRHAEGSERIEGAERPSRSDRPERGGADRPE</sequence>
<dbReference type="EMBL" id="QMDW01000080">
    <property type="protein sequence ID" value="RJX47104.1"/>
    <property type="molecule type" value="Genomic_DNA"/>
</dbReference>